<dbReference type="NCBIfam" id="TIGR00756">
    <property type="entry name" value="PPR"/>
    <property type="match status" value="9"/>
</dbReference>
<proteinExistence type="inferred from homology"/>
<evidence type="ECO:0000256" key="2">
    <source>
        <dbReference type="ARBA" id="ARBA00022737"/>
    </source>
</evidence>
<feature type="repeat" description="PPR" evidence="3">
    <location>
        <begin position="455"/>
        <end position="489"/>
    </location>
</feature>
<feature type="repeat" description="PPR" evidence="3">
    <location>
        <begin position="350"/>
        <end position="384"/>
    </location>
</feature>
<dbReference type="Gene3D" id="1.25.40.10">
    <property type="entry name" value="Tetratricopeptide repeat domain"/>
    <property type="match status" value="3"/>
</dbReference>
<feature type="non-terminal residue" evidence="4">
    <location>
        <position position="494"/>
    </location>
</feature>
<feature type="repeat" description="PPR" evidence="3">
    <location>
        <begin position="315"/>
        <end position="349"/>
    </location>
</feature>
<dbReference type="InterPro" id="IPR002885">
    <property type="entry name" value="PPR_rpt"/>
</dbReference>
<feature type="repeat" description="PPR" evidence="3">
    <location>
        <begin position="420"/>
        <end position="454"/>
    </location>
</feature>
<dbReference type="EMBL" id="JXTC01001287">
    <property type="protein sequence ID" value="PON31618.1"/>
    <property type="molecule type" value="Genomic_DNA"/>
</dbReference>
<feature type="repeat" description="PPR" evidence="3">
    <location>
        <begin position="280"/>
        <end position="314"/>
    </location>
</feature>
<name>A0A2P5A501_TREOI</name>
<keyword evidence="5" id="KW-1185">Reference proteome</keyword>
<dbReference type="STRING" id="63057.A0A2P5A501"/>
<dbReference type="SUPFAM" id="SSF81901">
    <property type="entry name" value="HCP-like"/>
    <property type="match status" value="1"/>
</dbReference>
<evidence type="ECO:0000313" key="4">
    <source>
        <dbReference type="EMBL" id="PON31618.1"/>
    </source>
</evidence>
<accession>A0A2P5A501</accession>
<feature type="repeat" description="PPR" evidence="3">
    <location>
        <begin position="385"/>
        <end position="419"/>
    </location>
</feature>
<gene>
    <name evidence="4" type="ORF">TorRG33x02_357390</name>
</gene>
<dbReference type="InterPro" id="IPR011990">
    <property type="entry name" value="TPR-like_helical_dom_sf"/>
</dbReference>
<dbReference type="Pfam" id="PF01535">
    <property type="entry name" value="PPR"/>
    <property type="match status" value="1"/>
</dbReference>
<dbReference type="FunFam" id="1.25.40.10:FF:000530">
    <property type="entry name" value="Pentatricopeptide repeat-containing protein At1g74850, chloroplastic"/>
    <property type="match status" value="1"/>
</dbReference>
<feature type="repeat" description="PPR" evidence="3">
    <location>
        <begin position="244"/>
        <end position="279"/>
    </location>
</feature>
<evidence type="ECO:0000256" key="3">
    <source>
        <dbReference type="PROSITE-ProRule" id="PRU00708"/>
    </source>
</evidence>
<dbReference type="Proteomes" id="UP000237000">
    <property type="component" value="Unassembled WGS sequence"/>
</dbReference>
<dbReference type="PANTHER" id="PTHR47447:SF28">
    <property type="entry name" value="PENTACOTRIPEPTIDE-REPEAT REGION OF PRORP DOMAIN-CONTAINING PROTEIN"/>
    <property type="match status" value="1"/>
</dbReference>
<protein>
    <submittedName>
        <fullName evidence="4">Pentatricopeptide repeat</fullName>
    </submittedName>
</protein>
<dbReference type="PANTHER" id="PTHR47447">
    <property type="entry name" value="OS03G0856100 PROTEIN"/>
    <property type="match status" value="1"/>
</dbReference>
<dbReference type="OrthoDB" id="185373at2759"/>
<reference evidence="5" key="1">
    <citation type="submission" date="2016-06" db="EMBL/GenBank/DDBJ databases">
        <title>Parallel loss of symbiosis genes in relatives of nitrogen-fixing non-legume Parasponia.</title>
        <authorList>
            <person name="Van Velzen R."/>
            <person name="Holmer R."/>
            <person name="Bu F."/>
            <person name="Rutten L."/>
            <person name="Van Zeijl A."/>
            <person name="Liu W."/>
            <person name="Santuari L."/>
            <person name="Cao Q."/>
            <person name="Sharma T."/>
            <person name="Shen D."/>
            <person name="Roswanjaya Y."/>
            <person name="Wardhani T."/>
            <person name="Kalhor M.S."/>
            <person name="Jansen J."/>
            <person name="Van den Hoogen J."/>
            <person name="Gungor B."/>
            <person name="Hartog M."/>
            <person name="Hontelez J."/>
            <person name="Verver J."/>
            <person name="Yang W.-C."/>
            <person name="Schijlen E."/>
            <person name="Repin R."/>
            <person name="Schilthuizen M."/>
            <person name="Schranz E."/>
            <person name="Heidstra R."/>
            <person name="Miyata K."/>
            <person name="Fedorova E."/>
            <person name="Kohlen W."/>
            <person name="Bisseling T."/>
            <person name="Smit S."/>
            <person name="Geurts R."/>
        </authorList>
    </citation>
    <scope>NUCLEOTIDE SEQUENCE [LARGE SCALE GENOMIC DNA]</scope>
    <source>
        <strain evidence="5">cv. RG33-2</strain>
    </source>
</reference>
<comment type="similarity">
    <text evidence="1">Belongs to the PPR family. P subfamily.</text>
</comment>
<sequence>MAEKVALPLLLPNPPPSKPFSPNQLHTPAIASAAPPITPILQDFLHHNSIPNPNPCPPQPQKLHIQSPIPRNRTRIGRSRDANRGRPWSHHGISFQGQQFLNSLIDPEFNPSSLNQLLLQLVESHRHGLGSGSETLALDVLCIVKGLGFYKKCDLALSVFEWFRNREDCESVLSGSVAAVVISMLGKQGRVSAAASLLQNLHKDGFVLDVYAYTSLITAYVSNGRFREAVMVFNKMEGEGCQPTLITYNVILNVYGKMGMPWNKIIALLDGMKRAGVASDSYTYNTLISCCRRGALYEEAVKVFEEMKLAGFTPDKVTYNALLDVYGKSRRPKEAMEVLREMEANGFSPSIVSYNSLISAYSKDGLLEEAMALKTEMVERGIKPDVFTFTTLLSGFEKAGKDELAMKVFEEMKSLGCKPNLCTFNALIKMHGNRGNFAEMMKIFEEIKACKCTPDIVTWNTLLAVFGQNMMDSELSGVFKEMKRAGFVPERDTF</sequence>
<dbReference type="Pfam" id="PF13812">
    <property type="entry name" value="PPR_3"/>
    <property type="match status" value="4"/>
</dbReference>
<dbReference type="InParanoid" id="A0A2P5A501"/>
<evidence type="ECO:0000256" key="1">
    <source>
        <dbReference type="ARBA" id="ARBA00007626"/>
    </source>
</evidence>
<comment type="caution">
    <text evidence="4">The sequence shown here is derived from an EMBL/GenBank/DDBJ whole genome shotgun (WGS) entry which is preliminary data.</text>
</comment>
<dbReference type="PROSITE" id="PS51375">
    <property type="entry name" value="PPR"/>
    <property type="match status" value="8"/>
</dbReference>
<organism evidence="4 5">
    <name type="scientific">Trema orientale</name>
    <name type="common">Charcoal tree</name>
    <name type="synonym">Celtis orientalis</name>
    <dbReference type="NCBI Taxonomy" id="63057"/>
    <lineage>
        <taxon>Eukaryota</taxon>
        <taxon>Viridiplantae</taxon>
        <taxon>Streptophyta</taxon>
        <taxon>Embryophyta</taxon>
        <taxon>Tracheophyta</taxon>
        <taxon>Spermatophyta</taxon>
        <taxon>Magnoliopsida</taxon>
        <taxon>eudicotyledons</taxon>
        <taxon>Gunneridae</taxon>
        <taxon>Pentapetalae</taxon>
        <taxon>rosids</taxon>
        <taxon>fabids</taxon>
        <taxon>Rosales</taxon>
        <taxon>Cannabaceae</taxon>
        <taxon>Trema</taxon>
    </lineage>
</organism>
<dbReference type="AlphaFoldDB" id="A0A2P5A501"/>
<evidence type="ECO:0000313" key="5">
    <source>
        <dbReference type="Proteomes" id="UP000237000"/>
    </source>
</evidence>
<feature type="repeat" description="PPR" evidence="3">
    <location>
        <begin position="209"/>
        <end position="243"/>
    </location>
</feature>
<keyword evidence="2" id="KW-0677">Repeat</keyword>